<keyword evidence="7" id="KW-0812">Transmembrane</keyword>
<evidence type="ECO:0000313" key="9">
    <source>
        <dbReference type="Proteomes" id="UP001497522"/>
    </source>
</evidence>
<evidence type="ECO:0000256" key="2">
    <source>
        <dbReference type="ARBA" id="ARBA00008361"/>
    </source>
</evidence>
<dbReference type="InterPro" id="IPR029063">
    <property type="entry name" value="SAM-dependent_MTases_sf"/>
</dbReference>
<keyword evidence="4" id="KW-0735">Signal-anchor</keyword>
<dbReference type="Proteomes" id="UP001497522">
    <property type="component" value="Chromosome 4"/>
</dbReference>
<evidence type="ECO:0000256" key="1">
    <source>
        <dbReference type="ARBA" id="ARBA00004606"/>
    </source>
</evidence>
<gene>
    <name evidence="8" type="ORF">CSSPJE1EN2_LOCUS16833</name>
</gene>
<dbReference type="Gene3D" id="3.40.50.150">
    <property type="entry name" value="Vaccinia Virus protein VP39"/>
    <property type="match status" value="1"/>
</dbReference>
<feature type="compositionally biased region" description="Basic and acidic residues" evidence="6">
    <location>
        <begin position="219"/>
        <end position="235"/>
    </location>
</feature>
<feature type="compositionally biased region" description="Acidic residues" evidence="6">
    <location>
        <begin position="162"/>
        <end position="173"/>
    </location>
</feature>
<evidence type="ECO:0008006" key="10">
    <source>
        <dbReference type="Google" id="ProtNLM"/>
    </source>
</evidence>
<dbReference type="EMBL" id="OZ023705">
    <property type="protein sequence ID" value="CAK9874454.1"/>
    <property type="molecule type" value="Genomic_DNA"/>
</dbReference>
<keyword evidence="3" id="KW-0808">Transferase</keyword>
<evidence type="ECO:0000256" key="6">
    <source>
        <dbReference type="SAM" id="MobiDB-lite"/>
    </source>
</evidence>
<evidence type="ECO:0000313" key="8">
    <source>
        <dbReference type="EMBL" id="CAK9874454.1"/>
    </source>
</evidence>
<comment type="similarity">
    <text evidence="2">Belongs to the methyltransferase superfamily.</text>
</comment>
<feature type="transmembrane region" description="Helical" evidence="7">
    <location>
        <begin position="16"/>
        <end position="37"/>
    </location>
</feature>
<keyword evidence="7" id="KW-0472">Membrane</keyword>
<evidence type="ECO:0000256" key="5">
    <source>
        <dbReference type="ARBA" id="ARBA00037847"/>
    </source>
</evidence>
<dbReference type="InterPro" id="IPR004159">
    <property type="entry name" value="Put_SAM_MeTrfase"/>
</dbReference>
<reference evidence="8" key="1">
    <citation type="submission" date="2024-03" db="EMBL/GenBank/DDBJ databases">
        <authorList>
            <consortium name="ELIXIR-Norway"/>
            <consortium name="Elixir Norway"/>
        </authorList>
    </citation>
    <scope>NUCLEOTIDE SEQUENCE</scope>
</reference>
<keyword evidence="9" id="KW-1185">Reference proteome</keyword>
<comment type="subcellular location">
    <subcellularLocation>
        <location evidence="5">Endomembrane system</location>
        <topology evidence="5">Single-pass membrane protein</topology>
    </subcellularLocation>
    <subcellularLocation>
        <location evidence="1">Membrane</location>
        <topology evidence="1">Single-pass type II membrane protein</topology>
    </subcellularLocation>
</comment>
<dbReference type="PANTHER" id="PTHR10108:SF1077">
    <property type="entry name" value="METHYLTRANSFERASE PMT27-RELATED"/>
    <property type="match status" value="1"/>
</dbReference>
<sequence length="808" mass="90639">MAFSNKHGRQERRMPACYVMVTGAVFLAFFLVAVWVFSAPSEVPEEGVSLVSDDVKNEGRNSDGSSETQVSGDDLQVTTGDSEDNTGDNSNDTQGGDEEDRLSENGNQQDSESSSSSSSSSLDRSETEEEDTEKKTDQGDTTTDEDSSAAESEPVEKKSGEETEEPTEEDEKAEEEKVGEKPEEKKESLSTDDDLPVVGAEQADLTTENKEGASSWDTQAKESKTEKDLTDSSDKEAEDEATSFAAEEKTGEDEEQQEEPSSAAAAKEEVDEIKTENEAGVHSYEWKACAFEGAQDYIPCLDNREYLAHIATRKHFEHRERHCPDKDAPTCLVPLPAGYKPHIPWPASRDEIWYDNVPHEGLASYKADQNWVKKKSDKLTFPGGGTQFKNGVEHYIEYLEKILPEISWGKHTRVLLDVGCGVASFGGYLLNRDVIAMSFAPKDEHEAQVQMALERGIPAISSVMGTQRLVYPSNVFDVVHCARCRVPWHLDGGLLLLELNRILRPGGLFVWSATPVYQDTEEDQYLWNATIAVTESMGWKMLVKDTDYSTSIGAAIFQKPKDNELYESREVESPPICLEDDNPDAAWYVKMTPCIHRIPTTAHSEWPAEWPLRLNSTPAWLSKSDKGLYGNTAPDDFEVDAAHWENVVQKSYLTGLDIDWNNIRNIMDMKADYGGFAAALISQPVWVMNIMPTSEPDTLPIIFDRGLIGMYHDWCEPHSTYPRSYDLLHANHLLSSIDKKCSLENLVLEMDRILRPDGWAIFRDEVEVLKKVQEMVTSLHWDVRVMYTMKGEELLAAQKRFWRPDASA</sequence>
<dbReference type="SUPFAM" id="SSF53335">
    <property type="entry name" value="S-adenosyl-L-methionine-dependent methyltransferases"/>
    <property type="match status" value="2"/>
</dbReference>
<protein>
    <recommendedName>
        <fullName evidence="10">Methyltransferase</fullName>
    </recommendedName>
</protein>
<keyword evidence="3" id="KW-0489">Methyltransferase</keyword>
<proteinExistence type="inferred from homology"/>
<feature type="region of interest" description="Disordered" evidence="6">
    <location>
        <begin position="43"/>
        <end position="271"/>
    </location>
</feature>
<feature type="compositionally biased region" description="Polar residues" evidence="6">
    <location>
        <begin position="62"/>
        <end position="80"/>
    </location>
</feature>
<feature type="compositionally biased region" description="Basic and acidic residues" evidence="6">
    <location>
        <begin position="174"/>
        <end position="189"/>
    </location>
</feature>
<dbReference type="Pfam" id="PF03141">
    <property type="entry name" value="Methyltransf_29"/>
    <property type="match status" value="1"/>
</dbReference>
<organism evidence="8 9">
    <name type="scientific">Sphagnum jensenii</name>
    <dbReference type="NCBI Taxonomy" id="128206"/>
    <lineage>
        <taxon>Eukaryota</taxon>
        <taxon>Viridiplantae</taxon>
        <taxon>Streptophyta</taxon>
        <taxon>Embryophyta</taxon>
        <taxon>Bryophyta</taxon>
        <taxon>Sphagnophytina</taxon>
        <taxon>Sphagnopsida</taxon>
        <taxon>Sphagnales</taxon>
        <taxon>Sphagnaceae</taxon>
        <taxon>Sphagnum</taxon>
    </lineage>
</organism>
<name>A0ABP1BG51_9BRYO</name>
<evidence type="ECO:0000256" key="7">
    <source>
        <dbReference type="SAM" id="Phobius"/>
    </source>
</evidence>
<evidence type="ECO:0000256" key="3">
    <source>
        <dbReference type="ARBA" id="ARBA00022603"/>
    </source>
</evidence>
<feature type="compositionally biased region" description="Low complexity" evidence="6">
    <location>
        <begin position="110"/>
        <end position="122"/>
    </location>
</feature>
<accession>A0ABP1BG51</accession>
<dbReference type="PANTHER" id="PTHR10108">
    <property type="entry name" value="SAM-DEPENDENT METHYLTRANSFERASE"/>
    <property type="match status" value="1"/>
</dbReference>
<evidence type="ECO:0000256" key="4">
    <source>
        <dbReference type="ARBA" id="ARBA00022968"/>
    </source>
</evidence>
<keyword evidence="7" id="KW-1133">Transmembrane helix</keyword>